<gene>
    <name evidence="2" type="ORF">QBC47DRAFT_394559</name>
</gene>
<evidence type="ECO:0000313" key="2">
    <source>
        <dbReference type="EMBL" id="KAK1750076.1"/>
    </source>
</evidence>
<dbReference type="Proteomes" id="UP001239445">
    <property type="component" value="Unassembled WGS sequence"/>
</dbReference>
<dbReference type="AlphaFoldDB" id="A0AAJ0B1T0"/>
<evidence type="ECO:0000313" key="3">
    <source>
        <dbReference type="Proteomes" id="UP001239445"/>
    </source>
</evidence>
<dbReference type="PANTHER" id="PTHR10622">
    <property type="entry name" value="HET DOMAIN-CONTAINING PROTEIN"/>
    <property type="match status" value="1"/>
</dbReference>
<dbReference type="PANTHER" id="PTHR10622:SF10">
    <property type="entry name" value="HET DOMAIN-CONTAINING PROTEIN"/>
    <property type="match status" value="1"/>
</dbReference>
<evidence type="ECO:0000259" key="1">
    <source>
        <dbReference type="Pfam" id="PF06985"/>
    </source>
</evidence>
<accession>A0AAJ0B1T0</accession>
<feature type="domain" description="Heterokaryon incompatibility" evidence="1">
    <location>
        <begin position="21"/>
        <end position="112"/>
    </location>
</feature>
<sequence>MRLLNCRTFRLHLFTDDLPPYAILSHLWYEDEISFEDVQNNNWRPGAGYRKITSCVSRALHDGLEYVWIDTCCINKTSPAELSEAINSMFRWSRNASCCYVYLSDVSADSARGPSEVVRDFAGDRWFTRCWTLQELLAPANVQFFSREWSFIGDKISLEREIHSITGVPVLALRGAPLSHFSVAERFSWAERRQATRGEDWAYSLLGIFGVNMPLLYGEGKENAVRRLLREVDGFVAPEDPAMVEPLYSELDPDSFRLFILYQGDSSSAMTGYLTKQDFRNHPPYRALSYTWGDEPPIHRIDINYQPFYIRPNLFHALQRLRSPTEAVFLWIDSLCINQSDDAEKSAQVRRMAEIYKKAESVWIWLGEESWESKAAMNFIPRVNHHDLQQDGRQWWRKDVFAAFNQLLARPWFRRRWVIQEAAFAGDSIIFCGDRQVEMSDFAHAVGVVRRKVDREFSSADDRCRLRDQFLSNFRDSPATRLLDIIGTAFLQRSQGVVLRDRPLLSLETLVELSSFCETKKPHDAIFALLSLANDNDSAPPVDYGRKALDVFADFVLHCCRSGSLDIICRPWAPLSPSNASTIEELDQLQEMRRCSWLRPANPPFFNSSPSRPYQTSLVGTQLQRTYNAHNGTAPRVYLGRNGRSDECNGSLHVTGFVLGKITQQSARIADAIITGECLAILGMTSDSFGGRNGNNVPGVVWRTLCADRDRGRRPAPPRYRSAIVEMIRLNYALAGRGTVLTDEANIMPSIEVEELLEEELPEGVEEVLEVIRGVVCNRRTFRGKEAGSNRATITGLVPQTARIGDKICILYGCSVPVLLRKQIHSSGNSWHWELIGEAYVDGFMDGEAIRRLSPATLRSLEVLFEIR</sequence>
<feature type="domain" description="Heterokaryon incompatibility" evidence="1">
    <location>
        <begin position="285"/>
        <end position="421"/>
    </location>
</feature>
<dbReference type="Pfam" id="PF26639">
    <property type="entry name" value="Het-6_barrel"/>
    <property type="match status" value="1"/>
</dbReference>
<dbReference type="EMBL" id="MU839849">
    <property type="protein sequence ID" value="KAK1750076.1"/>
    <property type="molecule type" value="Genomic_DNA"/>
</dbReference>
<organism evidence="2 3">
    <name type="scientific">Echria macrotheca</name>
    <dbReference type="NCBI Taxonomy" id="438768"/>
    <lineage>
        <taxon>Eukaryota</taxon>
        <taxon>Fungi</taxon>
        <taxon>Dikarya</taxon>
        <taxon>Ascomycota</taxon>
        <taxon>Pezizomycotina</taxon>
        <taxon>Sordariomycetes</taxon>
        <taxon>Sordariomycetidae</taxon>
        <taxon>Sordariales</taxon>
        <taxon>Schizotheciaceae</taxon>
        <taxon>Echria</taxon>
    </lineage>
</organism>
<comment type="caution">
    <text evidence="2">The sequence shown here is derived from an EMBL/GenBank/DDBJ whole genome shotgun (WGS) entry which is preliminary data.</text>
</comment>
<protein>
    <submittedName>
        <fullName evidence="2">Heterokaryon incompatibility protein-domain-containing protein</fullName>
    </submittedName>
</protein>
<dbReference type="InterPro" id="IPR010730">
    <property type="entry name" value="HET"/>
</dbReference>
<reference evidence="2" key="1">
    <citation type="submission" date="2023-06" db="EMBL/GenBank/DDBJ databases">
        <title>Genome-scale phylogeny and comparative genomics of the fungal order Sordariales.</title>
        <authorList>
            <consortium name="Lawrence Berkeley National Laboratory"/>
            <person name="Hensen N."/>
            <person name="Bonometti L."/>
            <person name="Westerberg I."/>
            <person name="Brannstrom I.O."/>
            <person name="Guillou S."/>
            <person name="Cros-Aarteil S."/>
            <person name="Calhoun S."/>
            <person name="Haridas S."/>
            <person name="Kuo A."/>
            <person name="Mondo S."/>
            <person name="Pangilinan J."/>
            <person name="Riley R."/>
            <person name="Labutti K."/>
            <person name="Andreopoulos B."/>
            <person name="Lipzen A."/>
            <person name="Chen C."/>
            <person name="Yanf M."/>
            <person name="Daum C."/>
            <person name="Ng V."/>
            <person name="Clum A."/>
            <person name="Steindorff A."/>
            <person name="Ohm R."/>
            <person name="Martin F."/>
            <person name="Silar P."/>
            <person name="Natvig D."/>
            <person name="Lalanne C."/>
            <person name="Gautier V."/>
            <person name="Ament-Velasquez S.L."/>
            <person name="Kruys A."/>
            <person name="Hutchinson M.I."/>
            <person name="Powell A.J."/>
            <person name="Barry K."/>
            <person name="Miller A.N."/>
            <person name="Grigoriev I.V."/>
            <person name="Debuchy R."/>
            <person name="Gladieux P."/>
            <person name="Thoren M.H."/>
            <person name="Johannesson H."/>
        </authorList>
    </citation>
    <scope>NUCLEOTIDE SEQUENCE</scope>
    <source>
        <strain evidence="2">PSN4</strain>
    </source>
</reference>
<dbReference type="Pfam" id="PF06985">
    <property type="entry name" value="HET"/>
    <property type="match status" value="2"/>
</dbReference>
<name>A0AAJ0B1T0_9PEZI</name>
<proteinExistence type="predicted"/>
<keyword evidence="3" id="KW-1185">Reference proteome</keyword>